<evidence type="ECO:0000313" key="1">
    <source>
        <dbReference type="EMBL" id="MPM34080.1"/>
    </source>
</evidence>
<proteinExistence type="predicted"/>
<protein>
    <submittedName>
        <fullName evidence="1">Uncharacterized protein</fullName>
    </submittedName>
</protein>
<dbReference type="AlphaFoldDB" id="A0A644YZP9"/>
<reference evidence="1" key="1">
    <citation type="submission" date="2019-08" db="EMBL/GenBank/DDBJ databases">
        <authorList>
            <person name="Kucharzyk K."/>
            <person name="Murdoch R.W."/>
            <person name="Higgins S."/>
            <person name="Loffler F."/>
        </authorList>
    </citation>
    <scope>NUCLEOTIDE SEQUENCE</scope>
</reference>
<dbReference type="EMBL" id="VSSQ01006863">
    <property type="protein sequence ID" value="MPM34080.1"/>
    <property type="molecule type" value="Genomic_DNA"/>
</dbReference>
<gene>
    <name evidence="1" type="ORF">SDC9_80661</name>
</gene>
<accession>A0A644YZP9</accession>
<organism evidence="1">
    <name type="scientific">bioreactor metagenome</name>
    <dbReference type="NCBI Taxonomy" id="1076179"/>
    <lineage>
        <taxon>unclassified sequences</taxon>
        <taxon>metagenomes</taxon>
        <taxon>ecological metagenomes</taxon>
    </lineage>
</organism>
<name>A0A644YZP9_9ZZZZ</name>
<sequence length="53" mass="5573">MGKKPLVLDGHRGVPEILGDIRIAHPYPVFVPVQGLHLGARTGVRIGIIHGGG</sequence>
<comment type="caution">
    <text evidence="1">The sequence shown here is derived from an EMBL/GenBank/DDBJ whole genome shotgun (WGS) entry which is preliminary data.</text>
</comment>